<feature type="compositionally biased region" description="Low complexity" evidence="1">
    <location>
        <begin position="46"/>
        <end position="57"/>
    </location>
</feature>
<name>A0AAW0FXD4_9APHY</name>
<protein>
    <submittedName>
        <fullName evidence="2">Uncharacterized protein</fullName>
    </submittedName>
</protein>
<gene>
    <name evidence="2" type="ORF">QCA50_012933</name>
</gene>
<keyword evidence="3" id="KW-1185">Reference proteome</keyword>
<organism evidence="2 3">
    <name type="scientific">Cerrena zonata</name>
    <dbReference type="NCBI Taxonomy" id="2478898"/>
    <lineage>
        <taxon>Eukaryota</taxon>
        <taxon>Fungi</taxon>
        <taxon>Dikarya</taxon>
        <taxon>Basidiomycota</taxon>
        <taxon>Agaricomycotina</taxon>
        <taxon>Agaricomycetes</taxon>
        <taxon>Polyporales</taxon>
        <taxon>Cerrenaceae</taxon>
        <taxon>Cerrena</taxon>
    </lineage>
</organism>
<accession>A0AAW0FXD4</accession>
<evidence type="ECO:0000313" key="2">
    <source>
        <dbReference type="EMBL" id="KAK7683957.1"/>
    </source>
</evidence>
<evidence type="ECO:0000313" key="3">
    <source>
        <dbReference type="Proteomes" id="UP001385951"/>
    </source>
</evidence>
<dbReference type="Proteomes" id="UP001385951">
    <property type="component" value="Unassembled WGS sequence"/>
</dbReference>
<comment type="caution">
    <text evidence="2">The sequence shown here is derived from an EMBL/GenBank/DDBJ whole genome shotgun (WGS) entry which is preliminary data.</text>
</comment>
<dbReference type="AlphaFoldDB" id="A0AAW0FXD4"/>
<reference evidence="2 3" key="1">
    <citation type="submission" date="2022-09" db="EMBL/GenBank/DDBJ databases">
        <authorList>
            <person name="Palmer J.M."/>
        </authorList>
    </citation>
    <scope>NUCLEOTIDE SEQUENCE [LARGE SCALE GENOMIC DNA]</scope>
    <source>
        <strain evidence="2 3">DSM 7382</strain>
    </source>
</reference>
<feature type="region of interest" description="Disordered" evidence="1">
    <location>
        <begin position="1"/>
        <end position="70"/>
    </location>
</feature>
<evidence type="ECO:0000256" key="1">
    <source>
        <dbReference type="SAM" id="MobiDB-lite"/>
    </source>
</evidence>
<dbReference type="EMBL" id="JASBNA010000028">
    <property type="protein sequence ID" value="KAK7683957.1"/>
    <property type="molecule type" value="Genomic_DNA"/>
</dbReference>
<proteinExistence type="predicted"/>
<sequence length="105" mass="11501">MASYQFPPSSPLAHGDLNEGDSYDAFKKPSKGLTDDIRGRYPTPNPSSTTGRSSSPTRYEEEKENDVFGAKPAARQVRLLAGPPALSMNTEYDLQTASITQYDLE</sequence>